<keyword evidence="5 12" id="KW-0418">Kinase</keyword>
<evidence type="ECO:0000313" key="12">
    <source>
        <dbReference type="EMBL" id="AYF92643.1"/>
    </source>
</evidence>
<dbReference type="InterPro" id="IPR036554">
    <property type="entry name" value="GHMP_kinase_C_sf"/>
</dbReference>
<evidence type="ECO:0000256" key="4">
    <source>
        <dbReference type="ARBA" id="ARBA00022741"/>
    </source>
</evidence>
<evidence type="ECO:0000256" key="7">
    <source>
        <dbReference type="ARBA" id="ARBA00022842"/>
    </source>
</evidence>
<evidence type="ECO:0000256" key="1">
    <source>
        <dbReference type="ARBA" id="ARBA00022490"/>
    </source>
</evidence>
<dbReference type="SUPFAM" id="SSF55060">
    <property type="entry name" value="GHMP Kinase, C-terminal domain"/>
    <property type="match status" value="1"/>
</dbReference>
<dbReference type="InterPro" id="IPR006205">
    <property type="entry name" value="Mev_gal_kin"/>
</dbReference>
<dbReference type="KEGG" id="abom:D7I45_03700"/>
<gene>
    <name evidence="12" type="primary">mvk</name>
    <name evidence="12" type="ORF">D7I45_03700</name>
</gene>
<dbReference type="EMBL" id="CP032626">
    <property type="protein sequence ID" value="AYF92643.1"/>
    <property type="molecule type" value="Genomic_DNA"/>
</dbReference>
<dbReference type="OrthoDB" id="9764892at2"/>
<evidence type="ECO:0000256" key="8">
    <source>
        <dbReference type="ARBA" id="ARBA00023098"/>
    </source>
</evidence>
<dbReference type="UniPathway" id="UPA00057">
    <property type="reaction ID" value="UER00098"/>
</dbReference>
<dbReference type="Proteomes" id="UP000272003">
    <property type="component" value="Chromosome"/>
</dbReference>
<evidence type="ECO:0000259" key="10">
    <source>
        <dbReference type="Pfam" id="PF00288"/>
    </source>
</evidence>
<keyword evidence="1" id="KW-0963">Cytoplasm</keyword>
<dbReference type="PRINTS" id="PR00959">
    <property type="entry name" value="MEVGALKINASE"/>
</dbReference>
<evidence type="ECO:0000256" key="3">
    <source>
        <dbReference type="ARBA" id="ARBA00022679"/>
    </source>
</evidence>
<evidence type="ECO:0000256" key="2">
    <source>
        <dbReference type="ARBA" id="ARBA00022516"/>
    </source>
</evidence>
<keyword evidence="8" id="KW-0443">Lipid metabolism</keyword>
<dbReference type="PANTHER" id="PTHR43290:SF2">
    <property type="entry name" value="MEVALONATE KINASE"/>
    <property type="match status" value="1"/>
</dbReference>
<protein>
    <submittedName>
        <fullName evidence="12">Mevalonate kinase</fullName>
        <ecNumber evidence="12">2.7.1.36</ecNumber>
    </submittedName>
</protein>
<dbReference type="NCBIfam" id="TIGR00549">
    <property type="entry name" value="mevalon_kin"/>
    <property type="match status" value="1"/>
</dbReference>
<feature type="domain" description="GHMP kinase N-terminal" evidence="10">
    <location>
        <begin position="72"/>
        <end position="151"/>
    </location>
</feature>
<keyword evidence="6" id="KW-0067">ATP-binding</keyword>
<evidence type="ECO:0000256" key="6">
    <source>
        <dbReference type="ARBA" id="ARBA00022840"/>
    </source>
</evidence>
<dbReference type="InterPro" id="IPR014721">
    <property type="entry name" value="Ribsml_uS5_D2-typ_fold_subgr"/>
</dbReference>
<dbReference type="AlphaFoldDB" id="A0A387ARQ2"/>
<dbReference type="Gene3D" id="3.30.70.890">
    <property type="entry name" value="GHMP kinase, C-terminal domain"/>
    <property type="match status" value="1"/>
</dbReference>
<dbReference type="SUPFAM" id="SSF54211">
    <property type="entry name" value="Ribosomal protein S5 domain 2-like"/>
    <property type="match status" value="1"/>
</dbReference>
<evidence type="ECO:0000313" key="13">
    <source>
        <dbReference type="Proteomes" id="UP000272003"/>
    </source>
</evidence>
<dbReference type="GO" id="GO:0005524">
    <property type="term" value="F:ATP binding"/>
    <property type="evidence" value="ECO:0007669"/>
    <property type="project" value="UniProtKB-KW"/>
</dbReference>
<evidence type="ECO:0000259" key="11">
    <source>
        <dbReference type="Pfam" id="PF08544"/>
    </source>
</evidence>
<dbReference type="Pfam" id="PF08544">
    <property type="entry name" value="GHMP_kinases_C"/>
    <property type="match status" value="1"/>
</dbReference>
<dbReference type="InterPro" id="IPR020568">
    <property type="entry name" value="Ribosomal_Su5_D2-typ_SF"/>
</dbReference>
<evidence type="ECO:0000256" key="5">
    <source>
        <dbReference type="ARBA" id="ARBA00022777"/>
    </source>
</evidence>
<dbReference type="GO" id="GO:0004496">
    <property type="term" value="F:mevalonate kinase activity"/>
    <property type="evidence" value="ECO:0007669"/>
    <property type="project" value="UniProtKB-EC"/>
</dbReference>
<dbReference type="RefSeq" id="WP_120784409.1">
    <property type="nucleotide sequence ID" value="NZ_CP032626.1"/>
</dbReference>
<evidence type="ECO:0000256" key="9">
    <source>
        <dbReference type="ARBA" id="ARBA00029438"/>
    </source>
</evidence>
<name>A0A387ARQ2_9LACO</name>
<organism evidence="12 13">
    <name type="scientific">Apilactobacillus bombintestini</name>
    <dbReference type="NCBI Taxonomy" id="2419772"/>
    <lineage>
        <taxon>Bacteria</taxon>
        <taxon>Bacillati</taxon>
        <taxon>Bacillota</taxon>
        <taxon>Bacilli</taxon>
        <taxon>Lactobacillales</taxon>
        <taxon>Lactobacillaceae</taxon>
        <taxon>Apilactobacillus</taxon>
    </lineage>
</organism>
<accession>A0A387ARQ2</accession>
<keyword evidence="2" id="KW-0444">Lipid biosynthesis</keyword>
<keyword evidence="3 12" id="KW-0808">Transferase</keyword>
<dbReference type="GO" id="GO:0005829">
    <property type="term" value="C:cytosol"/>
    <property type="evidence" value="ECO:0007669"/>
    <property type="project" value="TreeGrafter"/>
</dbReference>
<dbReference type="EC" id="2.7.1.36" evidence="12"/>
<keyword evidence="4" id="KW-0547">Nucleotide-binding</keyword>
<dbReference type="Pfam" id="PF00288">
    <property type="entry name" value="GHMP_kinases_N"/>
    <property type="match status" value="1"/>
</dbReference>
<dbReference type="PANTHER" id="PTHR43290">
    <property type="entry name" value="MEVALONATE KINASE"/>
    <property type="match status" value="1"/>
</dbReference>
<keyword evidence="7" id="KW-0460">Magnesium</keyword>
<comment type="pathway">
    <text evidence="9">Isoprenoid biosynthesis; isopentenyl diphosphate biosynthesis via mevalonate pathway; isopentenyl diphosphate from (R)-mevalonate: step 1/3.</text>
</comment>
<keyword evidence="13" id="KW-1185">Reference proteome</keyword>
<dbReference type="GO" id="GO:0019287">
    <property type="term" value="P:isopentenyl diphosphate biosynthetic process, mevalonate pathway"/>
    <property type="evidence" value="ECO:0007669"/>
    <property type="project" value="UniProtKB-UniPathway"/>
</dbReference>
<dbReference type="InterPro" id="IPR006204">
    <property type="entry name" value="GHMP_kinase_N_dom"/>
</dbReference>
<feature type="domain" description="GHMP kinase C-terminal" evidence="11">
    <location>
        <begin position="220"/>
        <end position="299"/>
    </location>
</feature>
<reference evidence="12 13" key="1">
    <citation type="submission" date="2018-09" db="EMBL/GenBank/DDBJ databases">
        <title>Genome sequencing of strain BHWM-4.</title>
        <authorList>
            <person name="Heo J."/>
            <person name="Kim S.-J."/>
            <person name="Kwon S.-W."/>
        </authorList>
    </citation>
    <scope>NUCLEOTIDE SEQUENCE [LARGE SCALE GENOMIC DNA]</scope>
    <source>
        <strain evidence="12 13">BHWM-4</strain>
    </source>
</reference>
<dbReference type="InterPro" id="IPR013750">
    <property type="entry name" value="GHMP_kinase_C_dom"/>
</dbReference>
<sequence>MTNVAIGHSHAKIILMGEHSVVYGQPAIALPISKIDLNVTIKERESGIYINSKYYIGNINGLPNDLLGIKNLIDSILEKLSKEDASFEMTIESSIPSERGMGSSAATSVAIVKALYNFFNVTLTKPVLLKLSNIEETITHGNPSGLDTATAGSDNPVWFIRNKVLHEIDFNLDAVLVIADSGIKGRTDIAINYVKQQLANNKSATKKSIKHIGQLVTKARQDIENNNPEELGYLMSENQKELKNLRVSNSKIDELVEIANKNGSLGTKLTGSGLGGCVIALAKNLTDAEAIVSALTKAGALETWIQPFKSTGGKND</sequence>
<dbReference type="Gene3D" id="3.30.230.10">
    <property type="match status" value="1"/>
</dbReference>
<proteinExistence type="predicted"/>